<accession>A0A1T4JQH5</accession>
<dbReference type="GO" id="GO:0016758">
    <property type="term" value="F:hexosyltransferase activity"/>
    <property type="evidence" value="ECO:0007669"/>
    <property type="project" value="UniProtKB-ARBA"/>
</dbReference>
<dbReference type="SUPFAM" id="SSF53448">
    <property type="entry name" value="Nucleotide-diphospho-sugar transferases"/>
    <property type="match status" value="1"/>
</dbReference>
<name>A0A1T4JQH5_9BACT</name>
<dbReference type="AlphaFoldDB" id="A0A1T4JQH5"/>
<dbReference type="Pfam" id="PF00535">
    <property type="entry name" value="Glycos_transf_2"/>
    <property type="match status" value="1"/>
</dbReference>
<dbReference type="Proteomes" id="UP000190888">
    <property type="component" value="Unassembled WGS sequence"/>
</dbReference>
<dbReference type="OrthoDB" id="9802649at2"/>
<dbReference type="PANTHER" id="PTHR22916">
    <property type="entry name" value="GLYCOSYLTRANSFERASE"/>
    <property type="match status" value="1"/>
</dbReference>
<protein>
    <submittedName>
        <fullName evidence="2">Glycosyl transferase family 2</fullName>
    </submittedName>
</protein>
<dbReference type="RefSeq" id="WP_078829443.1">
    <property type="nucleotide sequence ID" value="NZ_FUWH01000001.1"/>
</dbReference>
<evidence type="ECO:0000313" key="2">
    <source>
        <dbReference type="EMBL" id="SJZ32426.1"/>
    </source>
</evidence>
<dbReference type="EMBL" id="FUWH01000001">
    <property type="protein sequence ID" value="SJZ32426.1"/>
    <property type="molecule type" value="Genomic_DNA"/>
</dbReference>
<gene>
    <name evidence="2" type="ORF">SAMN04488132_10180</name>
</gene>
<evidence type="ECO:0000313" key="3">
    <source>
        <dbReference type="Proteomes" id="UP000190888"/>
    </source>
</evidence>
<keyword evidence="2" id="KW-0808">Transferase</keyword>
<sequence length="315" mass="36530">MDPISPATYPLISVIIATYNGERFIRQQLDSILGQTYPNLELIVTDDCSTDNTPGILQEYASKDSRVKVYRNEVNLGYVKNFEKGMRLSTGQLMAPSDQDDIWLPEKLSKLYREMGAHRIVYCNSALINSNGEKTGKLLSDIKRLADFDDCLMYAIGNSAPGHAMLLTRETAEASFPLPDMIPHDHWLSFVATFDSSLKFIPEPLVLYRQHDGNVFGAVRAADGKKRKKKKPGRAVKNEQIRRRVALMYEKCPEQLPYQKRFFSLMHKSYASFSLMNNLTRVRIFFQNRHKILSFKRRPEWRRWLFCIKMFWSIQ</sequence>
<proteinExistence type="predicted"/>
<dbReference type="InterPro" id="IPR029044">
    <property type="entry name" value="Nucleotide-diphossugar_trans"/>
</dbReference>
<feature type="domain" description="Glycosyltransferase 2-like" evidence="1">
    <location>
        <begin position="13"/>
        <end position="137"/>
    </location>
</feature>
<dbReference type="InterPro" id="IPR001173">
    <property type="entry name" value="Glyco_trans_2-like"/>
</dbReference>
<reference evidence="2 3" key="1">
    <citation type="submission" date="2017-02" db="EMBL/GenBank/DDBJ databases">
        <authorList>
            <person name="Peterson S.W."/>
        </authorList>
    </citation>
    <scope>NUCLEOTIDE SEQUENCE [LARGE SCALE GENOMIC DNA]</scope>
    <source>
        <strain evidence="2 3">DSM 22335</strain>
    </source>
</reference>
<keyword evidence="3" id="KW-1185">Reference proteome</keyword>
<dbReference type="STRING" id="413434.SAMN04488132_10180"/>
<dbReference type="CDD" id="cd04196">
    <property type="entry name" value="GT_2_like_d"/>
    <property type="match status" value="1"/>
</dbReference>
<dbReference type="PANTHER" id="PTHR22916:SF3">
    <property type="entry name" value="UDP-GLCNAC:BETAGAL BETA-1,3-N-ACETYLGLUCOSAMINYLTRANSFERASE-LIKE PROTEIN 1"/>
    <property type="match status" value="1"/>
</dbReference>
<dbReference type="Gene3D" id="3.90.550.10">
    <property type="entry name" value="Spore Coat Polysaccharide Biosynthesis Protein SpsA, Chain A"/>
    <property type="match status" value="1"/>
</dbReference>
<evidence type="ECO:0000259" key="1">
    <source>
        <dbReference type="Pfam" id="PF00535"/>
    </source>
</evidence>
<organism evidence="2 3">
    <name type="scientific">Sediminibacterium ginsengisoli</name>
    <dbReference type="NCBI Taxonomy" id="413434"/>
    <lineage>
        <taxon>Bacteria</taxon>
        <taxon>Pseudomonadati</taxon>
        <taxon>Bacteroidota</taxon>
        <taxon>Chitinophagia</taxon>
        <taxon>Chitinophagales</taxon>
        <taxon>Chitinophagaceae</taxon>
        <taxon>Sediminibacterium</taxon>
    </lineage>
</organism>